<dbReference type="SMART" id="SM00354">
    <property type="entry name" value="HTH_LACI"/>
    <property type="match status" value="1"/>
</dbReference>
<evidence type="ECO:0000313" key="6">
    <source>
        <dbReference type="Proteomes" id="UP001499988"/>
    </source>
</evidence>
<dbReference type="RefSeq" id="WP_345335257.1">
    <property type="nucleotide sequence ID" value="NZ_BAABJZ010000067.1"/>
</dbReference>
<dbReference type="PANTHER" id="PTHR30146:SF153">
    <property type="entry name" value="LACTOSE OPERON REPRESSOR"/>
    <property type="match status" value="1"/>
</dbReference>
<dbReference type="Pfam" id="PF13377">
    <property type="entry name" value="Peripla_BP_3"/>
    <property type="match status" value="1"/>
</dbReference>
<protein>
    <submittedName>
        <fullName evidence="5">LacI family DNA-binding transcriptional regulator</fullName>
    </submittedName>
</protein>
<accession>A0ABP9F034</accession>
<keyword evidence="3" id="KW-0804">Transcription</keyword>
<dbReference type="InterPro" id="IPR010982">
    <property type="entry name" value="Lambda_DNA-bd_dom_sf"/>
</dbReference>
<dbReference type="InterPro" id="IPR000843">
    <property type="entry name" value="HTH_LacI"/>
</dbReference>
<keyword evidence="1" id="KW-0805">Transcription regulation</keyword>
<evidence type="ECO:0000313" key="5">
    <source>
        <dbReference type="EMBL" id="GAA4886729.1"/>
    </source>
</evidence>
<dbReference type="SUPFAM" id="SSF53822">
    <property type="entry name" value="Periplasmic binding protein-like I"/>
    <property type="match status" value="1"/>
</dbReference>
<sequence length="339" mass="37503">MHKSITIQQVAERANVSIMTVSRVLNGSSKVAESTRQRVQEAMQALGYRPNVAARRLASARSYMIGLLYDNPSEGYVSQFLLGALEHSRRKGYHLVVEHCRGDELTAVEQLMALLNESQIDSVILLPPLCDDLALLAALRQRQLPFVRVAPDREPGLSPYVCMDDQRAAYRLTQHLIEKGHQKIGFIKGNPNQGVSRQRYAGYLEAMAHHGLTTPEDWVQQGYFCYRSGMEAAHALLSQQDRPSAVFASNDDMAAAVVAEAHRCGLKVPEQLAVVGFDDTQLATAIWPQLTTIRQPIRQMAQRAVDILADQPELLAEDDHPGHVLAFEVILRGSSTTGA</sequence>
<evidence type="ECO:0000259" key="4">
    <source>
        <dbReference type="PROSITE" id="PS50932"/>
    </source>
</evidence>
<dbReference type="GO" id="GO:0003677">
    <property type="term" value="F:DNA binding"/>
    <property type="evidence" value="ECO:0007669"/>
    <property type="project" value="UniProtKB-KW"/>
</dbReference>
<organism evidence="5 6">
    <name type="scientific">Ferrimonas pelagia</name>
    <dbReference type="NCBI Taxonomy" id="1177826"/>
    <lineage>
        <taxon>Bacteria</taxon>
        <taxon>Pseudomonadati</taxon>
        <taxon>Pseudomonadota</taxon>
        <taxon>Gammaproteobacteria</taxon>
        <taxon>Alteromonadales</taxon>
        <taxon>Ferrimonadaceae</taxon>
        <taxon>Ferrimonas</taxon>
    </lineage>
</organism>
<evidence type="ECO:0000256" key="1">
    <source>
        <dbReference type="ARBA" id="ARBA00023015"/>
    </source>
</evidence>
<feature type="domain" description="HTH lacI-type" evidence="4">
    <location>
        <begin position="5"/>
        <end position="59"/>
    </location>
</feature>
<name>A0ABP9F034_9GAMM</name>
<dbReference type="Gene3D" id="1.10.260.40">
    <property type="entry name" value="lambda repressor-like DNA-binding domains"/>
    <property type="match status" value="1"/>
</dbReference>
<dbReference type="SUPFAM" id="SSF47413">
    <property type="entry name" value="lambda repressor-like DNA-binding domains"/>
    <property type="match status" value="1"/>
</dbReference>
<dbReference type="Gene3D" id="3.40.50.2300">
    <property type="match status" value="2"/>
</dbReference>
<comment type="caution">
    <text evidence="5">The sequence shown here is derived from an EMBL/GenBank/DDBJ whole genome shotgun (WGS) entry which is preliminary data.</text>
</comment>
<reference evidence="6" key="1">
    <citation type="journal article" date="2019" name="Int. J. Syst. Evol. Microbiol.">
        <title>The Global Catalogue of Microorganisms (GCM) 10K type strain sequencing project: providing services to taxonomists for standard genome sequencing and annotation.</title>
        <authorList>
            <consortium name="The Broad Institute Genomics Platform"/>
            <consortium name="The Broad Institute Genome Sequencing Center for Infectious Disease"/>
            <person name="Wu L."/>
            <person name="Ma J."/>
        </authorList>
    </citation>
    <scope>NUCLEOTIDE SEQUENCE [LARGE SCALE GENOMIC DNA]</scope>
    <source>
        <strain evidence="6">JCM 18401</strain>
    </source>
</reference>
<keyword evidence="6" id="KW-1185">Reference proteome</keyword>
<dbReference type="CDD" id="cd01392">
    <property type="entry name" value="HTH_LacI"/>
    <property type="match status" value="1"/>
</dbReference>
<dbReference type="Proteomes" id="UP001499988">
    <property type="component" value="Unassembled WGS sequence"/>
</dbReference>
<proteinExistence type="predicted"/>
<evidence type="ECO:0000256" key="3">
    <source>
        <dbReference type="ARBA" id="ARBA00023163"/>
    </source>
</evidence>
<dbReference type="CDD" id="cd01545">
    <property type="entry name" value="PBP1_SalR"/>
    <property type="match status" value="1"/>
</dbReference>
<dbReference type="PANTHER" id="PTHR30146">
    <property type="entry name" value="LACI-RELATED TRANSCRIPTIONAL REPRESSOR"/>
    <property type="match status" value="1"/>
</dbReference>
<evidence type="ECO:0000256" key="2">
    <source>
        <dbReference type="ARBA" id="ARBA00023125"/>
    </source>
</evidence>
<dbReference type="InterPro" id="IPR028082">
    <property type="entry name" value="Peripla_BP_I"/>
</dbReference>
<gene>
    <name evidence="5" type="ORF">GCM10023333_20180</name>
</gene>
<dbReference type="PROSITE" id="PS50932">
    <property type="entry name" value="HTH_LACI_2"/>
    <property type="match status" value="1"/>
</dbReference>
<dbReference type="InterPro" id="IPR046335">
    <property type="entry name" value="LacI/GalR-like_sensor"/>
</dbReference>
<keyword evidence="2 5" id="KW-0238">DNA-binding</keyword>
<dbReference type="EMBL" id="BAABJZ010000067">
    <property type="protein sequence ID" value="GAA4886729.1"/>
    <property type="molecule type" value="Genomic_DNA"/>
</dbReference>
<dbReference type="Pfam" id="PF00356">
    <property type="entry name" value="LacI"/>
    <property type="match status" value="1"/>
</dbReference>